<reference evidence="3" key="1">
    <citation type="journal article" date="2016" name="Front. Microbiol.">
        <title>Complete Genome Sequence of Clostridium estertheticum DSM 8809, a Microbe Identified in Spoiled Vacuum Packed Beef.</title>
        <authorList>
            <person name="Yu Z."/>
            <person name="Gunn L."/>
            <person name="Brennan E."/>
            <person name="Reid R."/>
            <person name="Wall P.G."/>
            <person name="Gaora O.P."/>
            <person name="Hurley D."/>
            <person name="Bolton D."/>
            <person name="Fanning S."/>
        </authorList>
    </citation>
    <scope>NUCLEOTIDE SEQUENCE [LARGE SCALE GENOMIC DNA]</scope>
    <source>
        <strain evidence="3">DSM 8809</strain>
    </source>
</reference>
<accession>A0A1J0GM66</accession>
<dbReference type="EMBL" id="CP015756">
    <property type="protein sequence ID" value="APC42435.1"/>
    <property type="molecule type" value="Genomic_DNA"/>
</dbReference>
<dbReference type="InterPro" id="IPR019510">
    <property type="entry name" value="AKAP7-like_phosphoesterase"/>
</dbReference>
<evidence type="ECO:0000259" key="1">
    <source>
        <dbReference type="Pfam" id="PF10469"/>
    </source>
</evidence>
<organism evidence="2 3">
    <name type="scientific">Clostridium estertheticum subsp. estertheticum</name>
    <dbReference type="NCBI Taxonomy" id="1552"/>
    <lineage>
        <taxon>Bacteria</taxon>
        <taxon>Bacillati</taxon>
        <taxon>Bacillota</taxon>
        <taxon>Clostridia</taxon>
        <taxon>Eubacteriales</taxon>
        <taxon>Clostridiaceae</taxon>
        <taxon>Clostridium</taxon>
    </lineage>
</organism>
<dbReference type="STRING" id="1552.A7L45_21515"/>
<dbReference type="RefSeq" id="WP_071614721.1">
    <property type="nucleotide sequence ID" value="NZ_CP015756.1"/>
</dbReference>
<dbReference type="OrthoDB" id="2112057at2"/>
<evidence type="ECO:0000313" key="2">
    <source>
        <dbReference type="EMBL" id="APC42435.1"/>
    </source>
</evidence>
<proteinExistence type="predicted"/>
<dbReference type="SUPFAM" id="SSF55144">
    <property type="entry name" value="LigT-like"/>
    <property type="match status" value="1"/>
</dbReference>
<evidence type="ECO:0000313" key="3">
    <source>
        <dbReference type="Proteomes" id="UP000182569"/>
    </source>
</evidence>
<keyword evidence="3" id="KW-1185">Reference proteome</keyword>
<feature type="domain" description="A-kinase anchor protein 7-like phosphoesterase" evidence="1">
    <location>
        <begin position="15"/>
        <end position="171"/>
    </location>
</feature>
<dbReference type="KEGG" id="ceu:A7L45_21515"/>
<dbReference type="Proteomes" id="UP000182569">
    <property type="component" value="Chromosome"/>
</dbReference>
<name>A0A1J0GM66_9CLOT</name>
<dbReference type="InterPro" id="IPR009097">
    <property type="entry name" value="Cyclic_Pdiesterase"/>
</dbReference>
<dbReference type="Pfam" id="PF10469">
    <property type="entry name" value="AKAP7_NLS"/>
    <property type="match status" value="1"/>
</dbReference>
<dbReference type="AlphaFoldDB" id="A0A1J0GM66"/>
<protein>
    <recommendedName>
        <fullName evidence="1">A-kinase anchor protein 7-like phosphoesterase domain-containing protein</fullName>
    </recommendedName>
</protein>
<dbReference type="Gene3D" id="3.90.1140.10">
    <property type="entry name" value="Cyclic phosphodiesterase"/>
    <property type="match status" value="1"/>
</dbReference>
<sequence>MIYYLVALFDEISYEYMESMQKSLCNKYNLYSADTNLPKLHITLEIITNPSLCDLDVSLRNILKDYTKFEVKLNGVICFDPPFKSVNLNIDNKGTIYELSKNINSILSTQGFAVREHIENWNLHISLASTTFADREWSNNEYVAACNLAKDENFQRTITINAIELWKPINNNDEMVVKKYELT</sequence>
<gene>
    <name evidence="2" type="ORF">A7L45_21515</name>
</gene>